<reference evidence="8 9" key="1">
    <citation type="submission" date="2019-09" db="EMBL/GenBank/DDBJ databases">
        <title>Bird 10,000 Genomes (B10K) Project - Family phase.</title>
        <authorList>
            <person name="Zhang G."/>
        </authorList>
    </citation>
    <scope>NUCLEOTIDE SEQUENCE [LARGE SCALE GENOMIC DNA]</scope>
    <source>
        <strain evidence="8">B10K-DU-029-75</strain>
    </source>
</reference>
<protein>
    <submittedName>
        <fullName evidence="8">ANS4B protein</fullName>
    </submittedName>
</protein>
<name>A0A7K6V467_9PASS</name>
<dbReference type="Proteomes" id="UP000579558">
    <property type="component" value="Unassembled WGS sequence"/>
</dbReference>
<dbReference type="PROSITE" id="PS50088">
    <property type="entry name" value="ANK_REPEAT"/>
    <property type="match status" value="1"/>
</dbReference>
<sequence length="410" mass="46270">MSSRYHKAAADGNVDLLKEATRKDLNSCDEDEMTPTLVAAYHGHLEALEVICRRGGDPDKCDIWGNTPLHHAACNGHMHCVSFLVNFGANIFALDNDLRSPLEAAAARDRKECVQILDKAATEQSLLNPKKVSKQKAQAQRNVERQIKECEKRQEKHQHEMNRNYIKEKVGTVNSSKGTHSRVKLPSLFASNATSTLTKNLKDTLTLKTKKTADSTRRQETQRKEQEDDAGKRSVMHLFDEEDELLNDLEEKNLADNDSQLSIFQRPGLGKIVFGRNLAAQVNPETVSSEKEGVRLTVASELFQYEQAENDREDAAENSAGVPWNEEEVIWDDEETEHTPLEVFLASQMLDEFLPVFMREKIDLDALMLCSDEDLQSIQMELGPRKKVLNAVNKRKRALENPGKTVDTCL</sequence>
<dbReference type="CDD" id="cd09587">
    <property type="entry name" value="SAM_HARP"/>
    <property type="match status" value="1"/>
</dbReference>
<feature type="repeat" description="ANK" evidence="5">
    <location>
        <begin position="64"/>
        <end position="96"/>
    </location>
</feature>
<feature type="compositionally biased region" description="Basic and acidic residues" evidence="6">
    <location>
        <begin position="211"/>
        <end position="232"/>
    </location>
</feature>
<keyword evidence="3 5" id="KW-0040">ANK repeat</keyword>
<dbReference type="PANTHER" id="PTHR24161:SF20">
    <property type="entry name" value="ANKYRIN REPEAT AND SAM DOMAIN-CONTAINING PROTEIN 4B"/>
    <property type="match status" value="1"/>
</dbReference>
<evidence type="ECO:0000313" key="8">
    <source>
        <dbReference type="EMBL" id="NWX29429.1"/>
    </source>
</evidence>
<dbReference type="OrthoDB" id="76949at2759"/>
<dbReference type="InterPro" id="IPR037601">
    <property type="entry name" value="ANKS4B_SAM"/>
</dbReference>
<dbReference type="InterPro" id="IPR001660">
    <property type="entry name" value="SAM"/>
</dbReference>
<evidence type="ECO:0000256" key="2">
    <source>
        <dbReference type="ARBA" id="ARBA00022737"/>
    </source>
</evidence>
<dbReference type="SUPFAM" id="SSF47769">
    <property type="entry name" value="SAM/Pointed domain"/>
    <property type="match status" value="1"/>
</dbReference>
<dbReference type="PROSITE" id="PS50297">
    <property type="entry name" value="ANK_REP_REGION"/>
    <property type="match status" value="1"/>
</dbReference>
<organism evidence="8 9">
    <name type="scientific">Notiomystis cincta</name>
    <dbReference type="NCBI Taxonomy" id="366454"/>
    <lineage>
        <taxon>Eukaryota</taxon>
        <taxon>Metazoa</taxon>
        <taxon>Chordata</taxon>
        <taxon>Craniata</taxon>
        <taxon>Vertebrata</taxon>
        <taxon>Euteleostomi</taxon>
        <taxon>Archelosauria</taxon>
        <taxon>Archosauria</taxon>
        <taxon>Dinosauria</taxon>
        <taxon>Saurischia</taxon>
        <taxon>Theropoda</taxon>
        <taxon>Coelurosauria</taxon>
        <taxon>Aves</taxon>
        <taxon>Neognathae</taxon>
        <taxon>Neoaves</taxon>
        <taxon>Telluraves</taxon>
        <taxon>Australaves</taxon>
        <taxon>Passeriformes</taxon>
        <taxon>Notiomystidae</taxon>
        <taxon>Notiomystis</taxon>
    </lineage>
</organism>
<feature type="domain" description="SAM" evidence="7">
    <location>
        <begin position="334"/>
        <end position="398"/>
    </location>
</feature>
<dbReference type="PANTHER" id="PTHR24161">
    <property type="entry name" value="ANK_REP_REGION DOMAIN-CONTAINING PROTEIN-RELATED"/>
    <property type="match status" value="1"/>
</dbReference>
<keyword evidence="4" id="KW-0966">Cell projection</keyword>
<dbReference type="GO" id="GO:1904970">
    <property type="term" value="P:brush border assembly"/>
    <property type="evidence" value="ECO:0007669"/>
    <property type="project" value="InterPro"/>
</dbReference>
<proteinExistence type="predicted"/>
<dbReference type="Pfam" id="PF12796">
    <property type="entry name" value="Ank_2"/>
    <property type="match status" value="1"/>
</dbReference>
<dbReference type="InterPro" id="IPR036770">
    <property type="entry name" value="Ankyrin_rpt-contain_sf"/>
</dbReference>
<evidence type="ECO:0000313" key="9">
    <source>
        <dbReference type="Proteomes" id="UP000579558"/>
    </source>
</evidence>
<dbReference type="AlphaFoldDB" id="A0A7K6V467"/>
<dbReference type="FunFam" id="1.10.150.50:FF:000034">
    <property type="entry name" value="ankyrin repeat and SAM domain-containing protein 4B"/>
    <property type="match status" value="1"/>
</dbReference>
<evidence type="ECO:0000256" key="4">
    <source>
        <dbReference type="ARBA" id="ARBA00023273"/>
    </source>
</evidence>
<comment type="subcellular location">
    <subcellularLocation>
        <location evidence="1">Cell projection</location>
    </subcellularLocation>
</comment>
<comment type="caution">
    <text evidence="8">The sequence shown here is derived from an EMBL/GenBank/DDBJ whole genome shotgun (WGS) entry which is preliminary data.</text>
</comment>
<dbReference type="FunFam" id="1.25.40.20:FF:000074">
    <property type="entry name" value="Usher syndrome type-1G protein isoform X1"/>
    <property type="match status" value="1"/>
</dbReference>
<dbReference type="InterPro" id="IPR002110">
    <property type="entry name" value="Ankyrin_rpt"/>
</dbReference>
<dbReference type="SUPFAM" id="SSF48403">
    <property type="entry name" value="Ankyrin repeat"/>
    <property type="match status" value="1"/>
</dbReference>
<dbReference type="EMBL" id="VZRX01007545">
    <property type="protein sequence ID" value="NWX29429.1"/>
    <property type="molecule type" value="Genomic_DNA"/>
</dbReference>
<feature type="non-terminal residue" evidence="8">
    <location>
        <position position="1"/>
    </location>
</feature>
<dbReference type="Gene3D" id="1.10.150.50">
    <property type="entry name" value="Transcription Factor, Ets-1"/>
    <property type="match status" value="1"/>
</dbReference>
<gene>
    <name evidence="8" type="primary">Anks4b</name>
    <name evidence="8" type="ORF">NOTCIN_R11847</name>
</gene>
<dbReference type="Gene3D" id="1.25.40.20">
    <property type="entry name" value="Ankyrin repeat-containing domain"/>
    <property type="match status" value="2"/>
</dbReference>
<dbReference type="SMART" id="SM00248">
    <property type="entry name" value="ANK"/>
    <property type="match status" value="3"/>
</dbReference>
<evidence type="ECO:0000256" key="6">
    <source>
        <dbReference type="SAM" id="MobiDB-lite"/>
    </source>
</evidence>
<feature type="region of interest" description="Disordered" evidence="6">
    <location>
        <begin position="208"/>
        <end position="235"/>
    </location>
</feature>
<accession>A0A7K6V467</accession>
<keyword evidence="2" id="KW-0677">Repeat</keyword>
<dbReference type="GO" id="GO:0120025">
    <property type="term" value="C:plasma membrane bounded cell projection"/>
    <property type="evidence" value="ECO:0007669"/>
    <property type="project" value="UniProtKB-ARBA"/>
</dbReference>
<dbReference type="SMART" id="SM00454">
    <property type="entry name" value="SAM"/>
    <property type="match status" value="1"/>
</dbReference>
<dbReference type="InterPro" id="IPR013761">
    <property type="entry name" value="SAM/pointed_sf"/>
</dbReference>
<evidence type="ECO:0000256" key="3">
    <source>
        <dbReference type="ARBA" id="ARBA00023043"/>
    </source>
</evidence>
<evidence type="ECO:0000259" key="7">
    <source>
        <dbReference type="SMART" id="SM00454"/>
    </source>
</evidence>
<evidence type="ECO:0000256" key="5">
    <source>
        <dbReference type="PROSITE-ProRule" id="PRU00023"/>
    </source>
</evidence>
<keyword evidence="9" id="KW-1185">Reference proteome</keyword>
<dbReference type="Pfam" id="PF00536">
    <property type="entry name" value="SAM_1"/>
    <property type="match status" value="1"/>
</dbReference>
<feature type="non-terminal residue" evidence="8">
    <location>
        <position position="410"/>
    </location>
</feature>
<evidence type="ECO:0000256" key="1">
    <source>
        <dbReference type="ARBA" id="ARBA00004316"/>
    </source>
</evidence>